<organism evidence="8">
    <name type="scientific">marine metagenome</name>
    <dbReference type="NCBI Taxonomy" id="408172"/>
    <lineage>
        <taxon>unclassified sequences</taxon>
        <taxon>metagenomes</taxon>
        <taxon>ecological metagenomes</taxon>
    </lineage>
</organism>
<evidence type="ECO:0000256" key="3">
    <source>
        <dbReference type="ARBA" id="ARBA00022692"/>
    </source>
</evidence>
<evidence type="ECO:0000256" key="4">
    <source>
        <dbReference type="ARBA" id="ARBA00022989"/>
    </source>
</evidence>
<evidence type="ECO:0000256" key="2">
    <source>
        <dbReference type="ARBA" id="ARBA00022475"/>
    </source>
</evidence>
<feature type="non-terminal residue" evidence="8">
    <location>
        <position position="68"/>
    </location>
</feature>
<name>A0A382XZM5_9ZZZZ</name>
<feature type="transmembrane region" description="Helical" evidence="6">
    <location>
        <begin position="43"/>
        <end position="67"/>
    </location>
</feature>
<keyword evidence="5 6" id="KW-0472">Membrane</keyword>
<proteinExistence type="predicted"/>
<dbReference type="Pfam" id="PF03553">
    <property type="entry name" value="Na_H_antiporter"/>
    <property type="match status" value="1"/>
</dbReference>
<evidence type="ECO:0000256" key="5">
    <source>
        <dbReference type="ARBA" id="ARBA00023136"/>
    </source>
</evidence>
<evidence type="ECO:0000259" key="7">
    <source>
        <dbReference type="Pfam" id="PF03553"/>
    </source>
</evidence>
<evidence type="ECO:0000256" key="1">
    <source>
        <dbReference type="ARBA" id="ARBA00004651"/>
    </source>
</evidence>
<keyword evidence="3 6" id="KW-0812">Transmembrane</keyword>
<reference evidence="8" key="1">
    <citation type="submission" date="2018-05" db="EMBL/GenBank/DDBJ databases">
        <authorList>
            <person name="Lanie J.A."/>
            <person name="Ng W.-L."/>
            <person name="Kazmierczak K.M."/>
            <person name="Andrzejewski T.M."/>
            <person name="Davidsen T.M."/>
            <person name="Wayne K.J."/>
            <person name="Tettelin H."/>
            <person name="Glass J.I."/>
            <person name="Rusch D."/>
            <person name="Podicherti R."/>
            <person name="Tsui H.-C.T."/>
            <person name="Winkler M.E."/>
        </authorList>
    </citation>
    <scope>NUCLEOTIDE SEQUENCE</scope>
</reference>
<dbReference type="AlphaFoldDB" id="A0A382XZM5"/>
<evidence type="ECO:0000256" key="6">
    <source>
        <dbReference type="SAM" id="Phobius"/>
    </source>
</evidence>
<feature type="transmembrane region" description="Helical" evidence="6">
    <location>
        <begin position="18"/>
        <end position="36"/>
    </location>
</feature>
<sequence length="68" mass="6861">MGNGSNLGGVIIANHTRSIVLALITLLLAWSIGAVCKDIQTGAYVASISGGILTPEILPLVAFISAAI</sequence>
<gene>
    <name evidence="8" type="ORF">METZ01_LOCUS429184</name>
</gene>
<comment type="subcellular location">
    <subcellularLocation>
        <location evidence="1">Cell membrane</location>
        <topology evidence="1">Multi-pass membrane protein</topology>
    </subcellularLocation>
</comment>
<dbReference type="GO" id="GO:0005886">
    <property type="term" value="C:plasma membrane"/>
    <property type="evidence" value="ECO:0007669"/>
    <property type="project" value="UniProtKB-SubCell"/>
</dbReference>
<keyword evidence="4 6" id="KW-1133">Transmembrane helix</keyword>
<dbReference type="EMBL" id="UINC01171655">
    <property type="protein sequence ID" value="SVD76330.1"/>
    <property type="molecule type" value="Genomic_DNA"/>
</dbReference>
<dbReference type="InterPro" id="IPR018461">
    <property type="entry name" value="Na/H_Antiport_NhaC-like_C"/>
</dbReference>
<keyword evidence="2" id="KW-1003">Cell membrane</keyword>
<protein>
    <recommendedName>
        <fullName evidence="7">Na+/H+ antiporter NhaC-like C-terminal domain-containing protein</fullName>
    </recommendedName>
</protein>
<feature type="domain" description="Na+/H+ antiporter NhaC-like C-terminal" evidence="7">
    <location>
        <begin position="17"/>
        <end position="67"/>
    </location>
</feature>
<evidence type="ECO:0000313" key="8">
    <source>
        <dbReference type="EMBL" id="SVD76330.1"/>
    </source>
</evidence>
<accession>A0A382XZM5</accession>